<protein>
    <submittedName>
        <fullName evidence="1">Uncharacterized protein</fullName>
    </submittedName>
</protein>
<organism evidence="1 2">
    <name type="scientific">Actinomadura geliboluensis</name>
    <dbReference type="NCBI Taxonomy" id="882440"/>
    <lineage>
        <taxon>Bacteria</taxon>
        <taxon>Bacillati</taxon>
        <taxon>Actinomycetota</taxon>
        <taxon>Actinomycetes</taxon>
        <taxon>Streptosporangiales</taxon>
        <taxon>Thermomonosporaceae</taxon>
        <taxon>Actinomadura</taxon>
    </lineage>
</organism>
<evidence type="ECO:0000313" key="1">
    <source>
        <dbReference type="EMBL" id="TMR42499.1"/>
    </source>
</evidence>
<accession>A0A5S4HBY9</accession>
<name>A0A5S4HBY9_9ACTN</name>
<dbReference type="EMBL" id="VCKZ01000001">
    <property type="protein sequence ID" value="TMR42499.1"/>
    <property type="molecule type" value="Genomic_DNA"/>
</dbReference>
<reference evidence="1 2" key="1">
    <citation type="submission" date="2019-05" db="EMBL/GenBank/DDBJ databases">
        <title>Draft genome sequence of Actinomadura geliboluensis A8036.</title>
        <authorList>
            <person name="Saricaoglu S."/>
            <person name="Isik K."/>
        </authorList>
    </citation>
    <scope>NUCLEOTIDE SEQUENCE [LARGE SCALE GENOMIC DNA]</scope>
    <source>
        <strain evidence="1 2">A8036</strain>
    </source>
</reference>
<dbReference type="RefSeq" id="WP_138632121.1">
    <property type="nucleotide sequence ID" value="NZ_JASWDG010000015.1"/>
</dbReference>
<dbReference type="Proteomes" id="UP000305238">
    <property type="component" value="Unassembled WGS sequence"/>
</dbReference>
<keyword evidence="2" id="KW-1185">Reference proteome</keyword>
<dbReference type="AlphaFoldDB" id="A0A5S4HBY9"/>
<proteinExistence type="predicted"/>
<sequence length="73" mass="7738">MPAPAEFDQQAARPIGRLAIGSPAGRVQNNPANFFVPAGSGPIVIGGGTLGRSKKFQNIRRGRIETWHQRGSA</sequence>
<evidence type="ECO:0000313" key="2">
    <source>
        <dbReference type="Proteomes" id="UP000305238"/>
    </source>
</evidence>
<dbReference type="OrthoDB" id="3693562at2"/>
<comment type="caution">
    <text evidence="1">The sequence shown here is derived from an EMBL/GenBank/DDBJ whole genome shotgun (WGS) entry which is preliminary data.</text>
</comment>
<gene>
    <name evidence="1" type="ORF">ETD96_00375</name>
</gene>